<dbReference type="RefSeq" id="WP_182921370.1">
    <property type="nucleotide sequence ID" value="NZ_WNXD01000001.1"/>
</dbReference>
<evidence type="ECO:0000313" key="4">
    <source>
        <dbReference type="EMBL" id="MBB2144687.1"/>
    </source>
</evidence>
<dbReference type="EMBL" id="WNXD01000001">
    <property type="protein sequence ID" value="MBB2144687.1"/>
    <property type="molecule type" value="Genomic_DNA"/>
</dbReference>
<dbReference type="PANTHER" id="PTHR30273">
    <property type="entry name" value="PERIPLASMIC SIGNAL SENSOR AND SIGMA FACTOR ACTIVATOR FECR-RELATED"/>
    <property type="match status" value="1"/>
</dbReference>
<dbReference type="Gene3D" id="3.55.50.30">
    <property type="match status" value="1"/>
</dbReference>
<comment type="caution">
    <text evidence="4">The sequence shown here is derived from an EMBL/GenBank/DDBJ whole genome shotgun (WGS) entry which is preliminary data.</text>
</comment>
<name>A0A923IW21_9SPHI</name>
<evidence type="ECO:0000259" key="2">
    <source>
        <dbReference type="Pfam" id="PF04773"/>
    </source>
</evidence>
<keyword evidence="5" id="KW-1185">Reference proteome</keyword>
<feature type="domain" description="FecR protein" evidence="2">
    <location>
        <begin position="188"/>
        <end position="282"/>
    </location>
</feature>
<dbReference type="Pfam" id="PF04773">
    <property type="entry name" value="FecR"/>
    <property type="match status" value="1"/>
</dbReference>
<organism evidence="4 5">
    <name type="scientific">Pedobacter planticolens</name>
    <dbReference type="NCBI Taxonomy" id="2679964"/>
    <lineage>
        <taxon>Bacteria</taxon>
        <taxon>Pseudomonadati</taxon>
        <taxon>Bacteroidota</taxon>
        <taxon>Sphingobacteriia</taxon>
        <taxon>Sphingobacteriales</taxon>
        <taxon>Sphingobacteriaceae</taxon>
        <taxon>Pedobacter</taxon>
    </lineage>
</organism>
<dbReference type="FunFam" id="2.60.120.1440:FF:000001">
    <property type="entry name" value="Putative anti-sigma factor"/>
    <property type="match status" value="1"/>
</dbReference>
<feature type="transmembrane region" description="Helical" evidence="1">
    <location>
        <begin position="89"/>
        <end position="108"/>
    </location>
</feature>
<reference evidence="4" key="1">
    <citation type="submission" date="2019-11" db="EMBL/GenBank/DDBJ databases">
        <title>Description of Pedobacter sp. LMG 31464T.</title>
        <authorList>
            <person name="Carlier A."/>
            <person name="Qi S."/>
            <person name="Vandamme P."/>
        </authorList>
    </citation>
    <scope>NUCLEOTIDE SEQUENCE</scope>
    <source>
        <strain evidence="4">LMG 31464</strain>
    </source>
</reference>
<dbReference type="InterPro" id="IPR032508">
    <property type="entry name" value="FecR_C"/>
</dbReference>
<evidence type="ECO:0000259" key="3">
    <source>
        <dbReference type="Pfam" id="PF16344"/>
    </source>
</evidence>
<dbReference type="GO" id="GO:0016989">
    <property type="term" value="F:sigma factor antagonist activity"/>
    <property type="evidence" value="ECO:0007669"/>
    <property type="project" value="TreeGrafter"/>
</dbReference>
<proteinExistence type="predicted"/>
<gene>
    <name evidence="4" type="ORF">GM921_04280</name>
</gene>
<dbReference type="Pfam" id="PF16344">
    <property type="entry name" value="FecR_C"/>
    <property type="match status" value="1"/>
</dbReference>
<feature type="domain" description="Protein FecR C-terminal" evidence="3">
    <location>
        <begin position="323"/>
        <end position="389"/>
    </location>
</feature>
<dbReference type="InterPro" id="IPR006860">
    <property type="entry name" value="FecR"/>
</dbReference>
<evidence type="ECO:0000256" key="1">
    <source>
        <dbReference type="SAM" id="Phobius"/>
    </source>
</evidence>
<dbReference type="AlphaFoldDB" id="A0A923IW21"/>
<dbReference type="Gene3D" id="2.60.120.1440">
    <property type="match status" value="1"/>
</dbReference>
<dbReference type="Proteomes" id="UP000601055">
    <property type="component" value="Unassembled WGS sequence"/>
</dbReference>
<dbReference type="PANTHER" id="PTHR30273:SF2">
    <property type="entry name" value="PROTEIN FECR"/>
    <property type="match status" value="1"/>
</dbReference>
<sequence>MQRIMDFHIADLITKYLKGETTPSEIDEIQAWCKQNESNQLLFNQLTDVNYVGKQIKHWEIANSNQMWGKIKAQTLPEIPTRNLFTKRWAWAAALLLPLFIVGALLVYKANRNALNEVQMAQLRTKKANPSTYNQVQLILNDGSVVDLSKSANKKLSENDGTVIENDSSTLVYGKNENKNTALTYNTIVIPRKTQYQLVLADGTKAWLNAGSSLRFPTQFKGADRVVYLEGEAYFEVAKNAKMPFKVISGSTSVEVLGTHFNVMAYPNEKVIKTTLLEGSVNVSNGSSSKILVPGEQAQISGEQLKVIKANTDQIVAWKNGLFAFNDTDLPTVMRQVERWYDVDVSYDGKVPTTKLTGEIPRKVKLEELVNMLKYKGINLSLDSKTITIKAK</sequence>
<evidence type="ECO:0000313" key="5">
    <source>
        <dbReference type="Proteomes" id="UP000601055"/>
    </source>
</evidence>
<keyword evidence="1" id="KW-0472">Membrane</keyword>
<keyword evidence="1" id="KW-1133">Transmembrane helix</keyword>
<dbReference type="InterPro" id="IPR012373">
    <property type="entry name" value="Ferrdict_sens_TM"/>
</dbReference>
<accession>A0A923IW21</accession>
<protein>
    <submittedName>
        <fullName evidence="4">DUF4974 domain-containing protein</fullName>
    </submittedName>
</protein>
<keyword evidence="1" id="KW-0812">Transmembrane</keyword>